<dbReference type="EMBL" id="FOQT01000002">
    <property type="protein sequence ID" value="SFI16954.1"/>
    <property type="molecule type" value="Genomic_DNA"/>
</dbReference>
<gene>
    <name evidence="1" type="ORF">SAMN05443292_1754</name>
</gene>
<proteinExistence type="predicted"/>
<dbReference type="OrthoDB" id="9785438at2"/>
<dbReference type="InterPro" id="IPR052927">
    <property type="entry name" value="DCC_oxidoreductase"/>
</dbReference>
<dbReference type="PANTHER" id="PTHR33639:SF2">
    <property type="entry name" value="DUF393 DOMAIN-CONTAINING PROTEIN"/>
    <property type="match status" value="1"/>
</dbReference>
<reference evidence="1 2" key="1">
    <citation type="submission" date="2016-10" db="EMBL/GenBank/DDBJ databases">
        <authorList>
            <person name="de Groot N.N."/>
        </authorList>
    </citation>
    <scope>NUCLEOTIDE SEQUENCE [LARGE SCALE GENOMIC DNA]</scope>
    <source>
        <strain evidence="1 2">DSM 26000</strain>
    </source>
</reference>
<organism evidence="1 2">
    <name type="scientific">Halpernia frigidisoli</name>
    <dbReference type="NCBI Taxonomy" id="1125876"/>
    <lineage>
        <taxon>Bacteria</taxon>
        <taxon>Pseudomonadati</taxon>
        <taxon>Bacteroidota</taxon>
        <taxon>Flavobacteriia</taxon>
        <taxon>Flavobacteriales</taxon>
        <taxon>Weeksellaceae</taxon>
        <taxon>Chryseobacterium group</taxon>
        <taxon>Halpernia</taxon>
    </lineage>
</organism>
<dbReference type="PANTHER" id="PTHR33639">
    <property type="entry name" value="THIOL-DISULFIDE OXIDOREDUCTASE DCC"/>
    <property type="match status" value="1"/>
</dbReference>
<dbReference type="RefSeq" id="WP_090079704.1">
    <property type="nucleotide sequence ID" value="NZ_FOQT01000002.1"/>
</dbReference>
<evidence type="ECO:0000313" key="2">
    <source>
        <dbReference type="Proteomes" id="UP000198931"/>
    </source>
</evidence>
<dbReference type="InterPro" id="IPR007263">
    <property type="entry name" value="DCC1-like"/>
</dbReference>
<accession>A0A1I3G0G1</accession>
<keyword evidence="2" id="KW-1185">Reference proteome</keyword>
<dbReference type="GO" id="GO:0015035">
    <property type="term" value="F:protein-disulfide reductase activity"/>
    <property type="evidence" value="ECO:0007669"/>
    <property type="project" value="InterPro"/>
</dbReference>
<dbReference type="Proteomes" id="UP000198931">
    <property type="component" value="Unassembled WGS sequence"/>
</dbReference>
<protein>
    <submittedName>
        <fullName evidence="1">Predicted thiol-disulfide oxidoreductase YuxK, DCC family</fullName>
    </submittedName>
</protein>
<sequence>MNLVNKYVVFYDGDCGFCNFWVGWILKNDKKDQFLFSALQSEFGQKFLSERNLELKNLSTLYLFSPGKFYLKKSAAVLKIATLLGGKYSLMEVFKIIPAFFSDKVYDLIAKNRQKIASAKCYLPTQDERKKFIQNN</sequence>
<evidence type="ECO:0000313" key="1">
    <source>
        <dbReference type="EMBL" id="SFI16954.1"/>
    </source>
</evidence>
<dbReference type="AlphaFoldDB" id="A0A1I3G0G1"/>
<dbReference type="STRING" id="1125876.SAMN05443292_1754"/>
<name>A0A1I3G0G1_9FLAO</name>
<dbReference type="Pfam" id="PF04134">
    <property type="entry name" value="DCC1-like"/>
    <property type="match status" value="1"/>
</dbReference>